<gene>
    <name evidence="3" type="ORF">B6N23_02700</name>
</gene>
<dbReference type="RefSeq" id="WP_305501637.1">
    <property type="nucleotide sequence ID" value="NZ_CP131913.1"/>
</dbReference>
<keyword evidence="1" id="KW-1133">Transmembrane helix</keyword>
<accession>A0ABY9H8H3</accession>
<evidence type="ECO:0000313" key="3">
    <source>
        <dbReference type="EMBL" id="WLI73860.1"/>
    </source>
</evidence>
<feature type="domain" description="Lnb N-terminal periplasmic" evidence="2">
    <location>
        <begin position="123"/>
        <end position="254"/>
    </location>
</feature>
<sequence length="362" mass="40638">MLLIVDLGLRLAMALCALWGGLALGHRLPLARPGRLLAVALWLLASGLWLWLYGKGARVGPIAGLAVQMLALLAWWRRLDPAADLDWADDVAHLATGRQEGEWLTLDRVRCFDWQTRDRARVAWEPRRYPLNRLASLDLIVSGWGRPGIAHVLLSFGFADEEGEIDDFLAFSVEVRRERHEAFSEIGGFFKQYELAIIAADERDAVRLRSNVREESVTLYRVTLGESARRDLLLALVAEANRLQGEPRFWYGLTRQGFGCLCCLLSSSMPSDQEARGYQRRWISLVFVGWVPTCHHFVAELPWSTSEGHPAPEGGGLIGASGVLPPARRSLTRRHWDGMIMPWLGCRAACPWPRRQSPTGSR</sequence>
<keyword evidence="1" id="KW-0812">Transmembrane</keyword>
<organism evidence="3 4">
    <name type="scientific">Halomonas alkalicola</name>
    <dbReference type="NCBI Taxonomy" id="1930622"/>
    <lineage>
        <taxon>Bacteria</taxon>
        <taxon>Pseudomonadati</taxon>
        <taxon>Pseudomonadota</taxon>
        <taxon>Gammaproteobacteria</taxon>
        <taxon>Oceanospirillales</taxon>
        <taxon>Halomonadaceae</taxon>
        <taxon>Halomonas</taxon>
    </lineage>
</organism>
<keyword evidence="4" id="KW-1185">Reference proteome</keyword>
<reference evidence="3 4" key="1">
    <citation type="submission" date="2023-08" db="EMBL/GenBank/DDBJ databases">
        <title>Transcriptome Analysis of Halomonas alkalicola CICC 11012s to Identify the Genes Involved in Alkaline Tolerances.</title>
        <authorList>
            <person name="Zhai L."/>
        </authorList>
    </citation>
    <scope>NUCLEOTIDE SEQUENCE [LARGE SCALE GENOMIC DNA]</scope>
    <source>
        <strain evidence="3 4">CICC 11012s</strain>
    </source>
</reference>
<dbReference type="EMBL" id="CP131913">
    <property type="protein sequence ID" value="WLI73860.1"/>
    <property type="molecule type" value="Genomic_DNA"/>
</dbReference>
<proteinExistence type="predicted"/>
<feature type="transmembrane region" description="Helical" evidence="1">
    <location>
        <begin position="59"/>
        <end position="76"/>
    </location>
</feature>
<evidence type="ECO:0000256" key="1">
    <source>
        <dbReference type="SAM" id="Phobius"/>
    </source>
</evidence>
<feature type="transmembrane region" description="Helical" evidence="1">
    <location>
        <begin position="7"/>
        <end position="24"/>
    </location>
</feature>
<evidence type="ECO:0000313" key="4">
    <source>
        <dbReference type="Proteomes" id="UP001235344"/>
    </source>
</evidence>
<evidence type="ECO:0000259" key="2">
    <source>
        <dbReference type="Pfam" id="PF13387"/>
    </source>
</evidence>
<feature type="transmembrane region" description="Helical" evidence="1">
    <location>
        <begin position="36"/>
        <end position="53"/>
    </location>
</feature>
<dbReference type="Proteomes" id="UP001235344">
    <property type="component" value="Chromosome"/>
</dbReference>
<protein>
    <submittedName>
        <fullName evidence="3">DUF4105 domain-containing protein</fullName>
    </submittedName>
</protein>
<keyword evidence="1" id="KW-0472">Membrane</keyword>
<dbReference type="InterPro" id="IPR025178">
    <property type="entry name" value="Lnb_N"/>
</dbReference>
<name>A0ABY9H8H3_9GAMM</name>
<dbReference type="Pfam" id="PF13387">
    <property type="entry name" value="Lnb_N"/>
    <property type="match status" value="1"/>
</dbReference>